<dbReference type="Proteomes" id="UP000722957">
    <property type="component" value="Unassembled WGS sequence"/>
</dbReference>
<dbReference type="AlphaFoldDB" id="A0A8I0V6L6"/>
<feature type="region of interest" description="Disordered" evidence="1">
    <location>
        <begin position="62"/>
        <end position="99"/>
    </location>
</feature>
<sequence>MQRKCDYSSEMKAFLAEHYPVAPAADWVEKFNQTFGTKKSKAALVSSCKRFGIKSGRNGQFYKGMVPPNKGKPHPSRGRSRETLFGGVRGHKPDNKKPIGSTRICSKDGYLVVKVGEPSVWKHAHVHLWEANNGKVPTGFVVRFYDNSPDKLKSPTLDNLFLVSRPVHCRLTQMKLCDIPMEHKDTAILIAKIEQQIKKIESKR</sequence>
<gene>
    <name evidence="3" type="ORF">EAY07_12805</name>
</gene>
<dbReference type="KEGG" id="vau:VANGNB10_cI1636"/>
<name>A0A8I0V6L6_VIBAN</name>
<dbReference type="EMBL" id="RDOM01000033">
    <property type="protein sequence ID" value="MBF4272901.1"/>
    <property type="molecule type" value="Genomic_DNA"/>
</dbReference>
<protein>
    <recommendedName>
        <fullName evidence="2">HNH nuclease domain-containing protein</fullName>
    </recommendedName>
</protein>
<proteinExistence type="predicted"/>
<evidence type="ECO:0000259" key="2">
    <source>
        <dbReference type="Pfam" id="PF13392"/>
    </source>
</evidence>
<evidence type="ECO:0000313" key="4">
    <source>
        <dbReference type="Proteomes" id="UP000722957"/>
    </source>
</evidence>
<dbReference type="InterPro" id="IPR044925">
    <property type="entry name" value="His-Me_finger_sf"/>
</dbReference>
<feature type="domain" description="HNH nuclease" evidence="2">
    <location>
        <begin position="122"/>
        <end position="165"/>
    </location>
</feature>
<organism evidence="3 4">
    <name type="scientific">Vibrio anguillarum</name>
    <name type="common">Listonella anguillarum</name>
    <dbReference type="NCBI Taxonomy" id="55601"/>
    <lineage>
        <taxon>Bacteria</taxon>
        <taxon>Pseudomonadati</taxon>
        <taxon>Pseudomonadota</taxon>
        <taxon>Gammaproteobacteria</taxon>
        <taxon>Vibrionales</taxon>
        <taxon>Vibrionaceae</taxon>
        <taxon>Vibrio</taxon>
    </lineage>
</organism>
<reference evidence="3 4" key="1">
    <citation type="journal article" date="2021" name="PeerJ">
        <title>Analysis of 44 Vibrio anguillarum genomes reveals high genetic diversity.</title>
        <authorList>
            <person name="Hansen M.J."/>
            <person name="Dalsgaard I."/>
        </authorList>
    </citation>
    <scope>NUCLEOTIDE SEQUENCE [LARGE SCALE GENOMIC DNA]</scope>
    <source>
        <strain evidence="3 4">17-16730-2A</strain>
    </source>
</reference>
<evidence type="ECO:0000313" key="3">
    <source>
        <dbReference type="EMBL" id="MBF4272901.1"/>
    </source>
</evidence>
<comment type="caution">
    <text evidence="3">The sequence shown here is derived from an EMBL/GenBank/DDBJ whole genome shotgun (WGS) entry which is preliminary data.</text>
</comment>
<accession>A0A8I0V6L6</accession>
<dbReference type="RefSeq" id="WP_107489902.1">
    <property type="nucleotide sequence ID" value="NZ_CP020534.1"/>
</dbReference>
<dbReference type="InterPro" id="IPR003615">
    <property type="entry name" value="HNH_nuc"/>
</dbReference>
<dbReference type="SUPFAM" id="SSF54060">
    <property type="entry name" value="His-Me finger endonucleases"/>
    <property type="match status" value="1"/>
</dbReference>
<evidence type="ECO:0000256" key="1">
    <source>
        <dbReference type="SAM" id="MobiDB-lite"/>
    </source>
</evidence>
<dbReference type="Pfam" id="PF13392">
    <property type="entry name" value="HNH_3"/>
    <property type="match status" value="1"/>
</dbReference>